<dbReference type="AlphaFoldDB" id="A0A5C6BFU5"/>
<evidence type="ECO:0000313" key="2">
    <source>
        <dbReference type="Proteomes" id="UP000319908"/>
    </source>
</evidence>
<organism evidence="1 2">
    <name type="scientific">Allorhodopirellula heiligendammensis</name>
    <dbReference type="NCBI Taxonomy" id="2714739"/>
    <lineage>
        <taxon>Bacteria</taxon>
        <taxon>Pseudomonadati</taxon>
        <taxon>Planctomycetota</taxon>
        <taxon>Planctomycetia</taxon>
        <taxon>Pirellulales</taxon>
        <taxon>Pirellulaceae</taxon>
        <taxon>Allorhodopirellula</taxon>
    </lineage>
</organism>
<protein>
    <submittedName>
        <fullName evidence="1">Uncharacterized protein</fullName>
    </submittedName>
</protein>
<dbReference type="EMBL" id="SJPU01000004">
    <property type="protein sequence ID" value="TWU10176.1"/>
    <property type="molecule type" value="Genomic_DNA"/>
</dbReference>
<evidence type="ECO:0000313" key="1">
    <source>
        <dbReference type="EMBL" id="TWU10176.1"/>
    </source>
</evidence>
<keyword evidence="2" id="KW-1185">Reference proteome</keyword>
<gene>
    <name evidence="1" type="ORF">Poly21_51460</name>
</gene>
<name>A0A5C6BFU5_9BACT</name>
<dbReference type="OrthoDB" id="276703at2"/>
<dbReference type="Proteomes" id="UP000319908">
    <property type="component" value="Unassembled WGS sequence"/>
</dbReference>
<dbReference type="RefSeq" id="WP_146409614.1">
    <property type="nucleotide sequence ID" value="NZ_SJPU01000004.1"/>
</dbReference>
<comment type="caution">
    <text evidence="1">The sequence shown here is derived from an EMBL/GenBank/DDBJ whole genome shotgun (WGS) entry which is preliminary data.</text>
</comment>
<proteinExistence type="predicted"/>
<reference evidence="1 2" key="1">
    <citation type="journal article" date="2020" name="Antonie Van Leeuwenhoek">
        <title>Rhodopirellula heiligendammensis sp. nov., Rhodopirellula pilleata sp. nov., and Rhodopirellula solitaria sp. nov. isolated from natural or artificial marine surfaces in Northern Germany and California, USA, and emended description of the genus Rhodopirellula.</title>
        <authorList>
            <person name="Kallscheuer N."/>
            <person name="Wiegand S."/>
            <person name="Jogler M."/>
            <person name="Boedeker C."/>
            <person name="Peeters S.H."/>
            <person name="Rast P."/>
            <person name="Heuer A."/>
            <person name="Jetten M.S.M."/>
            <person name="Rohde M."/>
            <person name="Jogler C."/>
        </authorList>
    </citation>
    <scope>NUCLEOTIDE SEQUENCE [LARGE SCALE GENOMIC DNA]</scope>
    <source>
        <strain evidence="1 2">Poly21</strain>
    </source>
</reference>
<sequence length="163" mass="18194">MPITSPVNPIRSDDTLTTLLCHAVSANRSERKTLTLVLPEHVALQPDFFCDLASSWRVLRKKLSLGEGTELKVDYCSDADGLGILQEAFRRIEQWRCQHNLRQQKLHGLIKLSRCLIVGKPTRDASAVVMGVAEPSVSLPDWAEPAQISMPGYPRNNGRMCRS</sequence>
<accession>A0A5C6BFU5</accession>